<dbReference type="EMBL" id="LFMY01000003">
    <property type="protein sequence ID" value="OKL62398.1"/>
    <property type="molecule type" value="Genomic_DNA"/>
</dbReference>
<feature type="compositionally biased region" description="Polar residues" evidence="5">
    <location>
        <begin position="417"/>
        <end position="427"/>
    </location>
</feature>
<feature type="compositionally biased region" description="Basic and acidic residues" evidence="5">
    <location>
        <begin position="734"/>
        <end position="752"/>
    </location>
</feature>
<evidence type="ECO:0000256" key="2">
    <source>
        <dbReference type="ARBA" id="ARBA00010402"/>
    </source>
</evidence>
<evidence type="ECO:0000256" key="4">
    <source>
        <dbReference type="ARBA" id="ARBA00021336"/>
    </source>
</evidence>
<dbReference type="STRING" id="1441469.A0A225AYH2"/>
<name>A0A225AYH2_TALAT</name>
<feature type="region of interest" description="Disordered" evidence="5">
    <location>
        <begin position="170"/>
        <end position="193"/>
    </location>
</feature>
<feature type="compositionally biased region" description="Polar residues" evidence="5">
    <location>
        <begin position="754"/>
        <end position="788"/>
    </location>
</feature>
<comment type="function">
    <text evidence="1">May negatively regulate the SNF1 kinase.</text>
</comment>
<reference evidence="6 7" key="1">
    <citation type="submission" date="2015-06" db="EMBL/GenBank/DDBJ databases">
        <title>Talaromyces atroroseus IBT 11181 draft genome.</title>
        <authorList>
            <person name="Rasmussen K.B."/>
            <person name="Rasmussen S."/>
            <person name="Petersen B."/>
            <person name="Sicheritz-Ponten T."/>
            <person name="Mortensen U.H."/>
            <person name="Thrane U."/>
        </authorList>
    </citation>
    <scope>NUCLEOTIDE SEQUENCE [LARGE SCALE GENOMIC DNA]</scope>
    <source>
        <strain evidence="6 7">IBT 11181</strain>
    </source>
</reference>
<proteinExistence type="inferred from homology"/>
<evidence type="ECO:0000256" key="1">
    <source>
        <dbReference type="ARBA" id="ARBA00003453"/>
    </source>
</evidence>
<evidence type="ECO:0000313" key="7">
    <source>
        <dbReference type="Proteomes" id="UP000214365"/>
    </source>
</evidence>
<dbReference type="Proteomes" id="UP000214365">
    <property type="component" value="Unassembled WGS sequence"/>
</dbReference>
<evidence type="ECO:0000256" key="3">
    <source>
        <dbReference type="ARBA" id="ARBA00020215"/>
    </source>
</evidence>
<dbReference type="GO" id="GO:0005737">
    <property type="term" value="C:cytoplasm"/>
    <property type="evidence" value="ECO:0007669"/>
    <property type="project" value="TreeGrafter"/>
</dbReference>
<feature type="compositionally biased region" description="Basic and acidic residues" evidence="5">
    <location>
        <begin position="559"/>
        <end position="588"/>
    </location>
</feature>
<feature type="region of interest" description="Disordered" evidence="5">
    <location>
        <begin position="391"/>
        <end position="427"/>
    </location>
</feature>
<feature type="compositionally biased region" description="Basic and acidic residues" evidence="5">
    <location>
        <begin position="315"/>
        <end position="344"/>
    </location>
</feature>
<feature type="region of interest" description="Disordered" evidence="5">
    <location>
        <begin position="481"/>
        <end position="504"/>
    </location>
</feature>
<organism evidence="6 7">
    <name type="scientific">Talaromyces atroroseus</name>
    <dbReference type="NCBI Taxonomy" id="1441469"/>
    <lineage>
        <taxon>Eukaryota</taxon>
        <taxon>Fungi</taxon>
        <taxon>Dikarya</taxon>
        <taxon>Ascomycota</taxon>
        <taxon>Pezizomycotina</taxon>
        <taxon>Eurotiomycetes</taxon>
        <taxon>Eurotiomycetidae</taxon>
        <taxon>Eurotiales</taxon>
        <taxon>Trichocomaceae</taxon>
        <taxon>Talaromyces</taxon>
        <taxon>Talaromyces sect. Trachyspermi</taxon>
    </lineage>
</organism>
<dbReference type="InterPro" id="IPR039301">
    <property type="entry name" value="Sip5/DA2"/>
</dbReference>
<feature type="region of interest" description="Disordered" evidence="5">
    <location>
        <begin position="1"/>
        <end position="78"/>
    </location>
</feature>
<feature type="region of interest" description="Disordered" evidence="5">
    <location>
        <begin position="209"/>
        <end position="229"/>
    </location>
</feature>
<dbReference type="AlphaFoldDB" id="A0A225AYH2"/>
<feature type="compositionally biased region" description="Low complexity" evidence="5">
    <location>
        <begin position="391"/>
        <end position="406"/>
    </location>
</feature>
<feature type="compositionally biased region" description="Low complexity" evidence="5">
    <location>
        <begin position="605"/>
        <end position="618"/>
    </location>
</feature>
<sequence>MGNSQTKEARPPLSSSYRNRSLSDQGRSPYHGSRSHRSSRPDLSFLGLGGGSAERDAVAHEQRRETRQDREARRQERERVARLRERERSMKEEHVDGGFLVTQGVYVGAEDFNKAVVRQLMIERRLAPFWRGLNDFSESWTEHQLMAAARGLPIPPPDQIPPELEYTVPSENTADASQSSEKNTQFLAVPTSARPSSAHSEVAALPTLSPAQSLPSSPPPIASGTSTSPLFRSRAKTLAALTHSNKNSPVSEPVPREFMIPHDPFVNGQPIEAYLYKDASECPICFLYYPPYLNHTRCCDQPICSECFVQIKRPDPHPPEHGESQGQNADRESGPSASEERDGTEQESQLVSEPSACPFCVQPEFGVTYAPPQFRRGLVYAAPNGLASGLAASPVSSSSSLGSMASPAPPTGRRRATSLSASDPSVITTDKVRPDWAQKLANARAHAARRSAAATALHTAAYLMNSSGSEIRGFGRRGVLRRAAGGGSSGTQTPANRPQGGPSPALHALAFLSERRVVGEHANESSTLAPPRESSRRSRIDDLEEMMMMEAIRMSLASEEERRRKEEKEMRKEAKKKEKEAKKAEKSMRKNASYSNSQASLAVLSSGTPSRVDSSSSSVIGEDQTNSDSKGKKVDRVSSILPTVTRTEATDAGEPSTTSQKPAANRTDLDSLPQASPTEQPRPSHLRHVSSASSTSSSFAENGTGDHSDPTASSSNAAAEPMFNFRSLTAVIGDEEKSQNAEHAEHAEHVEDAGQQQFSATATDNATKAQTQSPKTENSTAPIESTSPQEHEHEHEHEHGHVSSMAPKELNAHSVEVSRETTV</sequence>
<dbReference type="GeneID" id="31002366"/>
<accession>A0A225AYH2</accession>
<feature type="region of interest" description="Disordered" evidence="5">
    <location>
        <begin position="519"/>
        <end position="540"/>
    </location>
</feature>
<gene>
    <name evidence="6" type="ORF">UA08_02611</name>
</gene>
<dbReference type="PANTHER" id="PTHR31315:SF1">
    <property type="entry name" value="PROTEIN SIP5"/>
    <property type="match status" value="1"/>
</dbReference>
<dbReference type="OrthoDB" id="21471at2759"/>
<feature type="compositionally biased region" description="Polar residues" evidence="5">
    <location>
        <begin position="170"/>
        <end position="186"/>
    </location>
</feature>
<dbReference type="CDD" id="cd24139">
    <property type="entry name" value="SIP5-like"/>
    <property type="match status" value="1"/>
</dbReference>
<comment type="caution">
    <text evidence="6">The sequence shown here is derived from an EMBL/GenBank/DDBJ whole genome shotgun (WGS) entry which is preliminary data.</text>
</comment>
<dbReference type="RefSeq" id="XP_020122519.1">
    <property type="nucleotide sequence ID" value="XM_020264672.1"/>
</dbReference>
<evidence type="ECO:0000313" key="6">
    <source>
        <dbReference type="EMBL" id="OKL62398.1"/>
    </source>
</evidence>
<feature type="compositionally biased region" description="Basic and acidic residues" evidence="5">
    <location>
        <begin position="53"/>
        <end position="78"/>
    </location>
</feature>
<feature type="region of interest" description="Disordered" evidence="5">
    <location>
        <begin position="554"/>
        <end position="823"/>
    </location>
</feature>
<comment type="similarity">
    <text evidence="2">Belongs to the SIP5 family.</text>
</comment>
<feature type="compositionally biased region" description="Polar residues" evidence="5">
    <location>
        <begin position="13"/>
        <end position="26"/>
    </location>
</feature>
<feature type="compositionally biased region" description="Basic and acidic residues" evidence="5">
    <location>
        <begin position="789"/>
        <end position="801"/>
    </location>
</feature>
<keyword evidence="7" id="KW-1185">Reference proteome</keyword>
<feature type="region of interest" description="Disordered" evidence="5">
    <location>
        <begin position="315"/>
        <end position="351"/>
    </location>
</feature>
<dbReference type="PANTHER" id="PTHR31315">
    <property type="entry name" value="PROTEIN SIP5"/>
    <property type="match status" value="1"/>
</dbReference>
<evidence type="ECO:0000256" key="5">
    <source>
        <dbReference type="SAM" id="MobiDB-lite"/>
    </source>
</evidence>
<protein>
    <recommendedName>
        <fullName evidence="4">Protein SIP5</fullName>
    </recommendedName>
    <alternativeName>
        <fullName evidence="3">Protein sip5</fullName>
    </alternativeName>
</protein>